<dbReference type="InterPro" id="IPR019820">
    <property type="entry name" value="Sec-indep_translocase_CS"/>
</dbReference>
<feature type="transmembrane region" description="Helical" evidence="5">
    <location>
        <begin position="86"/>
        <end position="107"/>
    </location>
</feature>
<dbReference type="KEGG" id="pstg:E8M01_33885"/>
<feature type="transmembrane region" description="Helical" evidence="5">
    <location>
        <begin position="29"/>
        <end position="52"/>
    </location>
</feature>
<feature type="transmembrane region" description="Helical" evidence="5">
    <location>
        <begin position="172"/>
        <end position="201"/>
    </location>
</feature>
<evidence type="ECO:0000256" key="2">
    <source>
        <dbReference type="ARBA" id="ARBA00022692"/>
    </source>
</evidence>
<dbReference type="PANTHER" id="PTHR30371:SF0">
    <property type="entry name" value="SEC-INDEPENDENT PROTEIN TRANSLOCASE PROTEIN TATC, CHLOROPLASTIC-RELATED"/>
    <property type="match status" value="1"/>
</dbReference>
<evidence type="ECO:0000256" key="4">
    <source>
        <dbReference type="ARBA" id="ARBA00023136"/>
    </source>
</evidence>
<dbReference type="GO" id="GO:0009977">
    <property type="term" value="F:proton motive force dependent protein transmembrane transporter activity"/>
    <property type="evidence" value="ECO:0007669"/>
    <property type="project" value="TreeGrafter"/>
</dbReference>
<keyword evidence="5" id="KW-0653">Protein transport</keyword>
<reference evidence="7 8" key="1">
    <citation type="submission" date="2019-04" db="EMBL/GenBank/DDBJ databases">
        <title>Phreatobacter aquaticus sp. nov.</title>
        <authorList>
            <person name="Choi A."/>
        </authorList>
    </citation>
    <scope>NUCLEOTIDE SEQUENCE [LARGE SCALE GENOMIC DNA]</scope>
    <source>
        <strain evidence="7 8">KCTC 52518</strain>
    </source>
</reference>
<comment type="subcellular location">
    <subcellularLocation>
        <location evidence="5">Cell membrane</location>
        <topology evidence="5">Multi-pass membrane protein</topology>
    </subcellularLocation>
    <subcellularLocation>
        <location evidence="1">Membrane</location>
        <topology evidence="1">Multi-pass membrane protein</topology>
    </subcellularLocation>
</comment>
<dbReference type="NCBIfam" id="TIGR00945">
    <property type="entry name" value="tatC"/>
    <property type="match status" value="1"/>
</dbReference>
<feature type="transmembrane region" description="Helical" evidence="5">
    <location>
        <begin position="234"/>
        <end position="252"/>
    </location>
</feature>
<organism evidence="7 8">
    <name type="scientific">Phreatobacter stygius</name>
    <dbReference type="NCBI Taxonomy" id="1940610"/>
    <lineage>
        <taxon>Bacteria</taxon>
        <taxon>Pseudomonadati</taxon>
        <taxon>Pseudomonadota</taxon>
        <taxon>Alphaproteobacteria</taxon>
        <taxon>Hyphomicrobiales</taxon>
        <taxon>Phreatobacteraceae</taxon>
        <taxon>Phreatobacter</taxon>
    </lineage>
</organism>
<comment type="function">
    <text evidence="5">Part of the twin-arginine translocation (Tat) system that transports large folded proteins containing a characteristic twin-arginine motif in their signal peptide across membranes. Together with TatB, TatC is part of a receptor directly interacting with Tat signal peptides.</text>
</comment>
<evidence type="ECO:0000256" key="5">
    <source>
        <dbReference type="HAMAP-Rule" id="MF_00902"/>
    </source>
</evidence>
<accession>A0A4D7BER3</accession>
<dbReference type="PROSITE" id="PS01218">
    <property type="entry name" value="TATC"/>
    <property type="match status" value="1"/>
</dbReference>
<dbReference type="PANTHER" id="PTHR30371">
    <property type="entry name" value="SEC-INDEPENDENT PROTEIN TRANSLOCASE PROTEIN TATC"/>
    <property type="match status" value="1"/>
</dbReference>
<keyword evidence="5" id="KW-1003">Cell membrane</keyword>
<keyword evidence="5" id="KW-0811">Translocation</keyword>
<dbReference type="RefSeq" id="WP_136964963.1">
    <property type="nucleotide sequence ID" value="NZ_CP039690.1"/>
</dbReference>
<evidence type="ECO:0000256" key="1">
    <source>
        <dbReference type="ARBA" id="ARBA00004141"/>
    </source>
</evidence>
<dbReference type="GO" id="GO:0065002">
    <property type="term" value="P:intracellular protein transmembrane transport"/>
    <property type="evidence" value="ECO:0007669"/>
    <property type="project" value="TreeGrafter"/>
</dbReference>
<dbReference type="GO" id="GO:0033281">
    <property type="term" value="C:TAT protein transport complex"/>
    <property type="evidence" value="ECO:0007669"/>
    <property type="project" value="UniProtKB-UniRule"/>
</dbReference>
<evidence type="ECO:0000313" key="7">
    <source>
        <dbReference type="EMBL" id="QCI69560.1"/>
    </source>
</evidence>
<evidence type="ECO:0000256" key="6">
    <source>
        <dbReference type="SAM" id="MobiDB-lite"/>
    </source>
</evidence>
<dbReference type="PRINTS" id="PR01840">
    <property type="entry name" value="TATCFAMILY"/>
</dbReference>
<dbReference type="InterPro" id="IPR002033">
    <property type="entry name" value="TatC"/>
</dbReference>
<keyword evidence="5" id="KW-0813">Transport</keyword>
<dbReference type="HAMAP" id="MF_00902">
    <property type="entry name" value="TatC"/>
    <property type="match status" value="1"/>
</dbReference>
<evidence type="ECO:0000256" key="3">
    <source>
        <dbReference type="ARBA" id="ARBA00022989"/>
    </source>
</evidence>
<sequence>MKADEDAIEASKAPLIEHLIELRARLIKAMLGFIVCFIFSFIFSKQIFQILVVPYEWAADYMKIPRSEVRLIYTAPLEYFFTQLKIGMFGGAFLAFPVIAIQLYKFVAPGLYSHEKDAFRPYLIWTPICFFAGALFVLFFVMRALMLFSLGMQQAPSDTATAIQYLGRVEDYLSLIMTLVFAFGISFQLPVIIALLGQIGLVDTAFLRKQRRYFIVIAFILAAILTPPDVISQLSLAIPLCLLYEIGILVVGRMEKRRAVEDTSDDDDKSEGDGKSEGGDPAPKPVT</sequence>
<comment type="subunit">
    <text evidence="5">The Tat system comprises two distinct complexes: a TatABC complex, containing multiple copies of TatA, TatB and TatC subunits, and a separate TatA complex, containing only TatA subunits. Substrates initially bind to the TatABC complex, which probably triggers association of the separate TatA complex to form the active translocon.</text>
</comment>
<feature type="region of interest" description="Disordered" evidence="6">
    <location>
        <begin position="258"/>
        <end position="287"/>
    </location>
</feature>
<evidence type="ECO:0000313" key="8">
    <source>
        <dbReference type="Proteomes" id="UP000298781"/>
    </source>
</evidence>
<gene>
    <name evidence="5 7" type="primary">tatC</name>
    <name evidence="7" type="ORF">E8M01_33885</name>
</gene>
<comment type="similarity">
    <text evidence="5">Belongs to the TatC family.</text>
</comment>
<keyword evidence="2 5" id="KW-0812">Transmembrane</keyword>
<feature type="transmembrane region" description="Helical" evidence="5">
    <location>
        <begin position="128"/>
        <end position="152"/>
    </location>
</feature>
<dbReference type="Pfam" id="PF00902">
    <property type="entry name" value="TatC"/>
    <property type="match status" value="1"/>
</dbReference>
<dbReference type="EMBL" id="CP039690">
    <property type="protein sequence ID" value="QCI69560.1"/>
    <property type="molecule type" value="Genomic_DNA"/>
</dbReference>
<dbReference type="GO" id="GO:0043953">
    <property type="term" value="P:protein transport by the Tat complex"/>
    <property type="evidence" value="ECO:0007669"/>
    <property type="project" value="UniProtKB-UniRule"/>
</dbReference>
<dbReference type="AlphaFoldDB" id="A0A4D7BER3"/>
<name>A0A4D7BER3_9HYPH</name>
<proteinExistence type="inferred from homology"/>
<feature type="transmembrane region" description="Helical" evidence="5">
    <location>
        <begin position="213"/>
        <end position="228"/>
    </location>
</feature>
<keyword evidence="8" id="KW-1185">Reference proteome</keyword>
<keyword evidence="4 5" id="KW-0472">Membrane</keyword>
<dbReference type="Proteomes" id="UP000298781">
    <property type="component" value="Chromosome"/>
</dbReference>
<protein>
    <recommendedName>
        <fullName evidence="5">Sec-independent protein translocase protein TatC</fullName>
    </recommendedName>
</protein>
<keyword evidence="3 5" id="KW-1133">Transmembrane helix</keyword>
<dbReference type="OrthoDB" id="9777044at2"/>